<comment type="caution">
    <text evidence="1">The sequence shown here is derived from an EMBL/GenBank/DDBJ whole genome shotgun (WGS) entry which is preliminary data.</text>
</comment>
<organism evidence="1 2">
    <name type="scientific">Caerostris extrusa</name>
    <name type="common">Bark spider</name>
    <name type="synonym">Caerostris bankana</name>
    <dbReference type="NCBI Taxonomy" id="172846"/>
    <lineage>
        <taxon>Eukaryota</taxon>
        <taxon>Metazoa</taxon>
        <taxon>Ecdysozoa</taxon>
        <taxon>Arthropoda</taxon>
        <taxon>Chelicerata</taxon>
        <taxon>Arachnida</taxon>
        <taxon>Araneae</taxon>
        <taxon>Araneomorphae</taxon>
        <taxon>Entelegynae</taxon>
        <taxon>Araneoidea</taxon>
        <taxon>Araneidae</taxon>
        <taxon>Caerostris</taxon>
    </lineage>
</organism>
<dbReference type="EMBL" id="BPLR01006655">
    <property type="protein sequence ID" value="GIY11520.1"/>
    <property type="molecule type" value="Genomic_DNA"/>
</dbReference>
<evidence type="ECO:0000313" key="2">
    <source>
        <dbReference type="Proteomes" id="UP001054945"/>
    </source>
</evidence>
<gene>
    <name evidence="1" type="ORF">CEXT_138201</name>
</gene>
<sequence length="177" mass="19695">MPLTSPTLLTNFILVDFYEKEKRGPSWGINPSFIALQNKCDSEGKCNLASFTGWRIEENIEDESEVSELPSVIGSRPIIYLEGLTSGFKRGFYEKERGPSWGINPSFIALQNKCDSEGKCNLASFTGWRIEENIEDESEVSGLPSVIGSRPIIYLEGLTSGFKRDARAQQIGSFSNI</sequence>
<keyword evidence="2" id="KW-1185">Reference proteome</keyword>
<dbReference type="AlphaFoldDB" id="A0AAV4QQ17"/>
<proteinExistence type="predicted"/>
<dbReference type="Proteomes" id="UP001054945">
    <property type="component" value="Unassembled WGS sequence"/>
</dbReference>
<reference evidence="1 2" key="1">
    <citation type="submission" date="2021-06" db="EMBL/GenBank/DDBJ databases">
        <title>Caerostris extrusa draft genome.</title>
        <authorList>
            <person name="Kono N."/>
            <person name="Arakawa K."/>
        </authorList>
    </citation>
    <scope>NUCLEOTIDE SEQUENCE [LARGE SCALE GENOMIC DNA]</scope>
</reference>
<evidence type="ECO:0000313" key="1">
    <source>
        <dbReference type="EMBL" id="GIY11520.1"/>
    </source>
</evidence>
<protein>
    <submittedName>
        <fullName evidence="1">Uncharacterized protein</fullName>
    </submittedName>
</protein>
<name>A0AAV4QQ17_CAEEX</name>
<accession>A0AAV4QQ17</accession>